<dbReference type="InterPro" id="IPR023296">
    <property type="entry name" value="Glyco_hydro_beta-prop_sf"/>
</dbReference>
<comment type="caution">
    <text evidence="5">The sequence shown here is derived from an EMBL/GenBank/DDBJ whole genome shotgun (WGS) entry which is preliminary data.</text>
</comment>
<dbReference type="InterPro" id="IPR051795">
    <property type="entry name" value="Glycosyl_Hydrlase_43"/>
</dbReference>
<dbReference type="GO" id="GO:0004553">
    <property type="term" value="F:hydrolase activity, hydrolyzing O-glycosyl compounds"/>
    <property type="evidence" value="ECO:0007669"/>
    <property type="project" value="UniProtKB-ARBA"/>
</dbReference>
<dbReference type="InterPro" id="IPR041542">
    <property type="entry name" value="GH43_C2"/>
</dbReference>
<dbReference type="InterPro" id="IPR006710">
    <property type="entry name" value="Glyco_hydro_43"/>
</dbReference>
<reference evidence="5 6" key="1">
    <citation type="journal article" date="2019" name="Int. J. Syst. Evol. Microbiol.">
        <title>The Global Catalogue of Microorganisms (GCM) 10K type strain sequencing project: providing services to taxonomists for standard genome sequencing and annotation.</title>
        <authorList>
            <consortium name="The Broad Institute Genomics Platform"/>
            <consortium name="The Broad Institute Genome Sequencing Center for Infectious Disease"/>
            <person name="Wu L."/>
            <person name="Ma J."/>
        </authorList>
    </citation>
    <scope>NUCLEOTIDE SEQUENCE [LARGE SCALE GENOMIC DNA]</scope>
    <source>
        <strain evidence="5 6">YIM 94188</strain>
    </source>
</reference>
<dbReference type="Gene3D" id="2.115.10.20">
    <property type="entry name" value="Glycosyl hydrolase domain, family 43"/>
    <property type="match status" value="1"/>
</dbReference>
<keyword evidence="2 5" id="KW-0378">Hydrolase</keyword>
<dbReference type="EMBL" id="JBHSXH010000011">
    <property type="protein sequence ID" value="MFC6825063.1"/>
    <property type="molecule type" value="Genomic_DNA"/>
</dbReference>
<dbReference type="CDD" id="cd18617">
    <property type="entry name" value="GH43_XynB-like"/>
    <property type="match status" value="1"/>
</dbReference>
<dbReference type="Pfam" id="PF17851">
    <property type="entry name" value="GH43_C2"/>
    <property type="match status" value="1"/>
</dbReference>
<dbReference type="PANTHER" id="PTHR42812">
    <property type="entry name" value="BETA-XYLOSIDASE"/>
    <property type="match status" value="1"/>
</dbReference>
<evidence type="ECO:0000313" key="5">
    <source>
        <dbReference type="EMBL" id="MFC6825063.1"/>
    </source>
</evidence>
<dbReference type="GO" id="GO:0005975">
    <property type="term" value="P:carbohydrate metabolic process"/>
    <property type="evidence" value="ECO:0007669"/>
    <property type="project" value="UniProtKB-ARBA"/>
</dbReference>
<dbReference type="RefSeq" id="WP_379694908.1">
    <property type="nucleotide sequence ID" value="NZ_JBHSXH010000011.1"/>
</dbReference>
<dbReference type="Pfam" id="PF04616">
    <property type="entry name" value="Glyco_hydro_43"/>
    <property type="match status" value="1"/>
</dbReference>
<dbReference type="Gene3D" id="2.60.120.200">
    <property type="match status" value="1"/>
</dbReference>
<dbReference type="InterPro" id="IPR013320">
    <property type="entry name" value="ConA-like_dom_sf"/>
</dbReference>
<gene>
    <name evidence="5" type="ORF">ACFQEV_08670</name>
</gene>
<dbReference type="PANTHER" id="PTHR42812:SF12">
    <property type="entry name" value="BETA-XYLOSIDASE-RELATED"/>
    <property type="match status" value="1"/>
</dbReference>
<name>A0ABD5U215_9EURY</name>
<evidence type="ECO:0000256" key="2">
    <source>
        <dbReference type="ARBA" id="ARBA00022801"/>
    </source>
</evidence>
<evidence type="ECO:0000313" key="6">
    <source>
        <dbReference type="Proteomes" id="UP001596408"/>
    </source>
</evidence>
<feature type="domain" description="Beta-xylosidase C-terminal Concanavalin A-like" evidence="4">
    <location>
        <begin position="307"/>
        <end position="495"/>
    </location>
</feature>
<comment type="similarity">
    <text evidence="1">Belongs to the glycosyl hydrolase 43 family.</text>
</comment>
<evidence type="ECO:0000256" key="1">
    <source>
        <dbReference type="ARBA" id="ARBA00009865"/>
    </source>
</evidence>
<evidence type="ECO:0000259" key="4">
    <source>
        <dbReference type="Pfam" id="PF17851"/>
    </source>
</evidence>
<keyword evidence="3" id="KW-0326">Glycosidase</keyword>
<dbReference type="Proteomes" id="UP001596408">
    <property type="component" value="Unassembled WGS sequence"/>
</dbReference>
<evidence type="ECO:0000256" key="3">
    <source>
        <dbReference type="ARBA" id="ARBA00023295"/>
    </source>
</evidence>
<proteinExistence type="inferred from homology"/>
<dbReference type="SUPFAM" id="SSF49899">
    <property type="entry name" value="Concanavalin A-like lectins/glucanases"/>
    <property type="match status" value="1"/>
</dbReference>
<sequence>MEFLNPVLPGCYPDPTVCRVGRDYYLATSSFEYFPGVPLFHSRNLVDWEPIGYALTRDEQLSVRDASASEGIFAPTLRHRDGTFYLVTTNVGGDGHFVVTADDPRGEWSDPTWIDAPGFDPDLFWDGDDAYLTYAHDSVVEQTTVDVETGETDERRTLWTGTEGDFTEAPHLYAVDGSYYLVLAEGGTHTGHMVVVARADAPTGPFRENPENPVLSHRAEIHHPIQATGHADFVRAHDGTWWAICLGVRQHGDHPGYHHLGRETFLAPVRWEDGWPVVNGDDPLGRLVRRSDTALEATGGRSWTATRDAFADDGLGVEWNYRRNPHRDRYAVQDGTLVLRGGPETLDEKRPTFVGRRQQQFDCQAETRLDFDPSGDEEAGFTVGIDEEHHFDLAVTERTGDRIALTRLRIGDATETIATTTLGAGPVTLAVEADRHEYRFAAVADGRRRSMGSARSKYLSTEVAGGFTGVFIGLYATGNGSPAETPARFRSFRYRPAGE</sequence>
<dbReference type="SUPFAM" id="SSF75005">
    <property type="entry name" value="Arabinanase/levansucrase/invertase"/>
    <property type="match status" value="1"/>
</dbReference>
<accession>A0ABD5U215</accession>
<keyword evidence="6" id="KW-1185">Reference proteome</keyword>
<organism evidence="5 6">
    <name type="scientific">Halopelagius fulvigenes</name>
    <dbReference type="NCBI Taxonomy" id="1198324"/>
    <lineage>
        <taxon>Archaea</taxon>
        <taxon>Methanobacteriati</taxon>
        <taxon>Methanobacteriota</taxon>
        <taxon>Stenosarchaea group</taxon>
        <taxon>Halobacteria</taxon>
        <taxon>Halobacteriales</taxon>
        <taxon>Haloferacaceae</taxon>
    </lineage>
</organism>
<dbReference type="AlphaFoldDB" id="A0ABD5U215"/>
<protein>
    <submittedName>
        <fullName evidence="5">Glycoside hydrolase family 43 protein</fullName>
    </submittedName>
</protein>